<sequence length="261" mass="29069">MKDLELAARQIEDALERYHNTSLVIANICLSGENSPDTTIPPLTNMTSTLRLIALYKNKIAQTEATFAQRNSLFQIAPINALPDELLSHIFQLALMPHCSFRDIIDPLAPIELPTHAKSLSQVCSRWRRVTMDSPNRYLWTHIDLALFHPFRGELVTRGAISASRAKDMTLDAHIFEQLGHPKNPDSEADNTAGADAPDVGQSEFTGAIITFADTDRPVVGDEFNPAWRLDVAEMEIMDLLCSIKALDSHCDPARSFKFSI</sequence>
<accession>A0A5N5QNZ5</accession>
<dbReference type="AlphaFoldDB" id="A0A5N5QNZ5"/>
<protein>
    <submittedName>
        <fullName evidence="2">Ras and EF-hand domain-containing protein</fullName>
    </submittedName>
</protein>
<evidence type="ECO:0000313" key="3">
    <source>
        <dbReference type="Proteomes" id="UP000383932"/>
    </source>
</evidence>
<gene>
    <name evidence="2" type="ORF">CTheo_3040</name>
</gene>
<dbReference type="Pfam" id="PF12937">
    <property type="entry name" value="F-box-like"/>
    <property type="match status" value="1"/>
</dbReference>
<dbReference type="Gene3D" id="1.20.1280.50">
    <property type="match status" value="1"/>
</dbReference>
<comment type="caution">
    <text evidence="2">The sequence shown here is derived from an EMBL/GenBank/DDBJ whole genome shotgun (WGS) entry which is preliminary data.</text>
</comment>
<dbReference type="CDD" id="cd09917">
    <property type="entry name" value="F-box_SF"/>
    <property type="match status" value="1"/>
</dbReference>
<dbReference type="InterPro" id="IPR001810">
    <property type="entry name" value="F-box_dom"/>
</dbReference>
<dbReference type="EMBL" id="SSOP01000036">
    <property type="protein sequence ID" value="KAB5593492.1"/>
    <property type="molecule type" value="Genomic_DNA"/>
</dbReference>
<organism evidence="2 3">
    <name type="scientific">Ceratobasidium theobromae</name>
    <dbReference type="NCBI Taxonomy" id="1582974"/>
    <lineage>
        <taxon>Eukaryota</taxon>
        <taxon>Fungi</taxon>
        <taxon>Dikarya</taxon>
        <taxon>Basidiomycota</taxon>
        <taxon>Agaricomycotina</taxon>
        <taxon>Agaricomycetes</taxon>
        <taxon>Cantharellales</taxon>
        <taxon>Ceratobasidiaceae</taxon>
        <taxon>Ceratobasidium</taxon>
    </lineage>
</organism>
<evidence type="ECO:0000259" key="1">
    <source>
        <dbReference type="PROSITE" id="PS50181"/>
    </source>
</evidence>
<dbReference type="PROSITE" id="PS50181">
    <property type="entry name" value="FBOX"/>
    <property type="match status" value="1"/>
</dbReference>
<feature type="domain" description="F-box" evidence="1">
    <location>
        <begin position="90"/>
        <end position="143"/>
    </location>
</feature>
<reference evidence="2 3" key="1">
    <citation type="journal article" date="2019" name="Fungal Biol. Biotechnol.">
        <title>Draft genome sequence of fastidious pathogen Ceratobasidium theobromae, which causes vascular-streak dieback in Theobroma cacao.</title>
        <authorList>
            <person name="Ali S.S."/>
            <person name="Asman A."/>
            <person name="Shao J."/>
            <person name="Firmansyah A.P."/>
            <person name="Susilo A.W."/>
            <person name="Rosmana A."/>
            <person name="McMahon P."/>
            <person name="Junaid M."/>
            <person name="Guest D."/>
            <person name="Kheng T.Y."/>
            <person name="Meinhardt L.W."/>
            <person name="Bailey B.A."/>
        </authorList>
    </citation>
    <scope>NUCLEOTIDE SEQUENCE [LARGE SCALE GENOMIC DNA]</scope>
    <source>
        <strain evidence="2 3">CT2</strain>
    </source>
</reference>
<dbReference type="InterPro" id="IPR036047">
    <property type="entry name" value="F-box-like_dom_sf"/>
</dbReference>
<keyword evidence="3" id="KW-1185">Reference proteome</keyword>
<dbReference type="OrthoDB" id="2995180at2759"/>
<evidence type="ECO:0000313" key="2">
    <source>
        <dbReference type="EMBL" id="KAB5593492.1"/>
    </source>
</evidence>
<dbReference type="SUPFAM" id="SSF81383">
    <property type="entry name" value="F-box domain"/>
    <property type="match status" value="1"/>
</dbReference>
<name>A0A5N5QNZ5_9AGAM</name>
<dbReference type="Proteomes" id="UP000383932">
    <property type="component" value="Unassembled WGS sequence"/>
</dbReference>
<proteinExistence type="predicted"/>